<keyword evidence="5" id="KW-1185">Reference proteome</keyword>
<dbReference type="Gene3D" id="3.40.190.10">
    <property type="entry name" value="Periplasmic binding protein-like II"/>
    <property type="match status" value="2"/>
</dbReference>
<feature type="domain" description="Solute-binding protein family 3/N-terminal" evidence="3">
    <location>
        <begin position="34"/>
        <end position="277"/>
    </location>
</feature>
<dbReference type="InterPro" id="IPR001638">
    <property type="entry name" value="Solute-binding_3/MltF_N"/>
</dbReference>
<dbReference type="RefSeq" id="WP_200193081.1">
    <property type="nucleotide sequence ID" value="NZ_JAENHM010000030.1"/>
</dbReference>
<gene>
    <name evidence="4" type="ORF">JHL17_11335</name>
</gene>
<accession>A0ABS1F3P2</accession>
<evidence type="ECO:0000313" key="5">
    <source>
        <dbReference type="Proteomes" id="UP000652760"/>
    </source>
</evidence>
<feature type="signal peptide" evidence="2">
    <location>
        <begin position="1"/>
        <end position="21"/>
    </location>
</feature>
<dbReference type="PANTHER" id="PTHR35936:SF19">
    <property type="entry name" value="AMINO-ACID-BINDING PROTEIN YXEM-RELATED"/>
    <property type="match status" value="1"/>
</dbReference>
<organism evidence="4 5">
    <name type="scientific">Azospirillum endophyticum</name>
    <dbReference type="NCBI Taxonomy" id="2800326"/>
    <lineage>
        <taxon>Bacteria</taxon>
        <taxon>Pseudomonadati</taxon>
        <taxon>Pseudomonadota</taxon>
        <taxon>Alphaproteobacteria</taxon>
        <taxon>Rhodospirillales</taxon>
        <taxon>Azospirillaceae</taxon>
        <taxon>Azospirillum</taxon>
    </lineage>
</organism>
<proteinExistence type="predicted"/>
<dbReference type="Proteomes" id="UP000652760">
    <property type="component" value="Unassembled WGS sequence"/>
</dbReference>
<comment type="caution">
    <text evidence="4">The sequence shown here is derived from an EMBL/GenBank/DDBJ whole genome shotgun (WGS) entry which is preliminary data.</text>
</comment>
<dbReference type="EMBL" id="JAENHM010000030">
    <property type="protein sequence ID" value="MBK1838006.1"/>
    <property type="molecule type" value="Genomic_DNA"/>
</dbReference>
<dbReference type="PANTHER" id="PTHR35936">
    <property type="entry name" value="MEMBRANE-BOUND LYTIC MUREIN TRANSGLYCOSYLASE F"/>
    <property type="match status" value="1"/>
</dbReference>
<dbReference type="SUPFAM" id="SSF53850">
    <property type="entry name" value="Periplasmic binding protein-like II"/>
    <property type="match status" value="1"/>
</dbReference>
<dbReference type="Pfam" id="PF00497">
    <property type="entry name" value="SBP_bac_3"/>
    <property type="match status" value="1"/>
</dbReference>
<name>A0ABS1F3P2_9PROT</name>
<dbReference type="SMART" id="SM00062">
    <property type="entry name" value="PBPb"/>
    <property type="match status" value="1"/>
</dbReference>
<sequence length="281" mass="28703">MSRLALFATATAVAATIAAGAASFASPQPEPAPVLRIATEGAFAPWNATAADGKLVGFEIDLANDLCRRMQVRCNVVAQDWTGILPGLQQGQYDAVMAGVTATAERAAVVDFSAAYAADPAVFAVRPGSELASALPDVERADLSTAAGQRVASSAARALDGKVIAVQASTNHAHMMEALFPRVRLRFYETVDAAALDLSAGRVDAMLTARTSVEALRAAGGSLIPAGPAFSGGVLGGGVAVAVRKGDQLSARFTQAIASAAEDGTTARLSGRWFGTDLSAR</sequence>
<feature type="chain" id="PRO_5045755572" evidence="2">
    <location>
        <begin position="22"/>
        <end position="281"/>
    </location>
</feature>
<protein>
    <submittedName>
        <fullName evidence="4">Transporter substrate-binding domain-containing protein</fullName>
    </submittedName>
</protein>
<evidence type="ECO:0000256" key="2">
    <source>
        <dbReference type="SAM" id="SignalP"/>
    </source>
</evidence>
<evidence type="ECO:0000256" key="1">
    <source>
        <dbReference type="ARBA" id="ARBA00022729"/>
    </source>
</evidence>
<evidence type="ECO:0000313" key="4">
    <source>
        <dbReference type="EMBL" id="MBK1838006.1"/>
    </source>
</evidence>
<reference evidence="5" key="1">
    <citation type="submission" date="2021-01" db="EMBL/GenBank/DDBJ databases">
        <title>Genome public.</title>
        <authorList>
            <person name="Liu C."/>
            <person name="Sun Q."/>
        </authorList>
    </citation>
    <scope>NUCLEOTIDE SEQUENCE [LARGE SCALE GENOMIC DNA]</scope>
    <source>
        <strain evidence="5">YIM B02556</strain>
    </source>
</reference>
<evidence type="ECO:0000259" key="3">
    <source>
        <dbReference type="SMART" id="SM00062"/>
    </source>
</evidence>
<keyword evidence="1 2" id="KW-0732">Signal</keyword>